<reference evidence="4" key="2">
    <citation type="submission" date="2025-08" db="UniProtKB">
        <authorList>
            <consortium name="Ensembl"/>
        </authorList>
    </citation>
    <scope>IDENTIFICATION</scope>
</reference>
<sequence length="303" mass="33730">SVSQHAQLKLLHTNGVFGFQTKRPTKSLEELAIIVEVLEEDLKTSNAYSVTRSDEMIPSPQPYMSYSPGTNSHRPCPLPGFMHNTGIQTSCMDLHRDGTDVGCVDEWCGLQSWDMDGSSFFWTQLQREESQLWDISDSLIGAFSTFGSVQVSHHWTICKSSLLIFCSQTALLYAANHNQHLIVADLIHLGASINERNNEGKSCLHLSAEKGYIQVLEVLKRVMMEGVYVDVEATDNCGMSVLQCASVALKTTVCELESSESASHTRLHMLRKEQMLETLECLLQMGSYLHTMVSGINGRLNPI</sequence>
<evidence type="ECO:0000313" key="5">
    <source>
        <dbReference type="Proteomes" id="UP000472271"/>
    </source>
</evidence>
<keyword evidence="2 3" id="KW-0040">ANK repeat</keyword>
<dbReference type="PANTHER" id="PTHR24124">
    <property type="entry name" value="ANKYRIN REPEAT FAMILY A"/>
    <property type="match status" value="1"/>
</dbReference>
<reference evidence="4" key="1">
    <citation type="submission" date="2019-06" db="EMBL/GenBank/DDBJ databases">
        <authorList>
            <consortium name="Wellcome Sanger Institute Data Sharing"/>
        </authorList>
    </citation>
    <scope>NUCLEOTIDE SEQUENCE [LARGE SCALE GENOMIC DNA]</scope>
</reference>
<evidence type="ECO:0000256" key="1">
    <source>
        <dbReference type="ARBA" id="ARBA00022737"/>
    </source>
</evidence>
<dbReference type="InterPro" id="IPR002110">
    <property type="entry name" value="Ankyrin_rpt"/>
</dbReference>
<organism evidence="4 5">
    <name type="scientific">Sphaeramia orbicularis</name>
    <name type="common">orbiculate cardinalfish</name>
    <dbReference type="NCBI Taxonomy" id="375764"/>
    <lineage>
        <taxon>Eukaryota</taxon>
        <taxon>Metazoa</taxon>
        <taxon>Chordata</taxon>
        <taxon>Craniata</taxon>
        <taxon>Vertebrata</taxon>
        <taxon>Euteleostomi</taxon>
        <taxon>Actinopterygii</taxon>
        <taxon>Neopterygii</taxon>
        <taxon>Teleostei</taxon>
        <taxon>Neoteleostei</taxon>
        <taxon>Acanthomorphata</taxon>
        <taxon>Gobiaria</taxon>
        <taxon>Kurtiformes</taxon>
        <taxon>Apogonoidei</taxon>
        <taxon>Apogonidae</taxon>
        <taxon>Apogoninae</taxon>
        <taxon>Sphaeramia</taxon>
    </lineage>
</organism>
<dbReference type="GO" id="GO:0010468">
    <property type="term" value="P:regulation of gene expression"/>
    <property type="evidence" value="ECO:0007669"/>
    <property type="project" value="TreeGrafter"/>
</dbReference>
<dbReference type="Ensembl" id="ENSSORT00005048557.1">
    <property type="protein sequence ID" value="ENSSORP00005047381.1"/>
    <property type="gene ID" value="ENSSORG00005021668.1"/>
</dbReference>
<accession>A0A673BWU1</accession>
<proteinExistence type="predicted"/>
<dbReference type="GO" id="GO:0005634">
    <property type="term" value="C:nucleus"/>
    <property type="evidence" value="ECO:0007669"/>
    <property type="project" value="TreeGrafter"/>
</dbReference>
<dbReference type="PANTHER" id="PTHR24124:SF8">
    <property type="entry name" value="OCA DOMAIN-CONTAINING PROTEIN"/>
    <property type="match status" value="1"/>
</dbReference>
<protein>
    <submittedName>
        <fullName evidence="4">Zgc:113279</fullName>
    </submittedName>
</protein>
<dbReference type="InterPro" id="IPR036770">
    <property type="entry name" value="Ankyrin_rpt-contain_sf"/>
</dbReference>
<dbReference type="SUPFAM" id="SSF48403">
    <property type="entry name" value="Ankyrin repeat"/>
    <property type="match status" value="1"/>
</dbReference>
<name>A0A673BWU1_9TELE</name>
<evidence type="ECO:0000256" key="2">
    <source>
        <dbReference type="ARBA" id="ARBA00023043"/>
    </source>
</evidence>
<dbReference type="PROSITE" id="PS50088">
    <property type="entry name" value="ANK_REPEAT"/>
    <property type="match status" value="1"/>
</dbReference>
<dbReference type="SMART" id="SM00248">
    <property type="entry name" value="ANK"/>
    <property type="match status" value="3"/>
</dbReference>
<feature type="repeat" description="ANK" evidence="3">
    <location>
        <begin position="166"/>
        <end position="198"/>
    </location>
</feature>
<reference evidence="4" key="3">
    <citation type="submission" date="2025-09" db="UniProtKB">
        <authorList>
            <consortium name="Ensembl"/>
        </authorList>
    </citation>
    <scope>IDENTIFICATION</scope>
</reference>
<evidence type="ECO:0000256" key="3">
    <source>
        <dbReference type="PROSITE-ProRule" id="PRU00023"/>
    </source>
</evidence>
<dbReference type="AlphaFoldDB" id="A0A673BWU1"/>
<keyword evidence="1" id="KW-0677">Repeat</keyword>
<dbReference type="Gene3D" id="1.25.40.20">
    <property type="entry name" value="Ankyrin repeat-containing domain"/>
    <property type="match status" value="1"/>
</dbReference>
<dbReference type="Proteomes" id="UP000472271">
    <property type="component" value="Chromosome 13"/>
</dbReference>
<dbReference type="Pfam" id="PF13637">
    <property type="entry name" value="Ank_4"/>
    <property type="match status" value="1"/>
</dbReference>
<dbReference type="InParanoid" id="A0A673BWU1"/>
<keyword evidence="5" id="KW-1185">Reference proteome</keyword>
<evidence type="ECO:0000313" key="4">
    <source>
        <dbReference type="Ensembl" id="ENSSORP00005047381.1"/>
    </source>
</evidence>